<evidence type="ECO:0000256" key="1">
    <source>
        <dbReference type="ARBA" id="ARBA00023125"/>
    </source>
</evidence>
<evidence type="ECO:0000256" key="2">
    <source>
        <dbReference type="PROSITE-ProRule" id="PRU01248"/>
    </source>
</evidence>
<proteinExistence type="predicted"/>
<dbReference type="AlphaFoldDB" id="A0A0P6XCU0"/>
<comment type="caution">
    <text evidence="4">The sequence shown here is derived from an EMBL/GenBank/DDBJ whole genome shotgun (WGS) entry which is preliminary data.</text>
</comment>
<dbReference type="InterPro" id="IPR004107">
    <property type="entry name" value="Integrase_SAM-like_N"/>
</dbReference>
<evidence type="ECO:0000313" key="4">
    <source>
        <dbReference type="EMBL" id="KPL77575.1"/>
    </source>
</evidence>
<dbReference type="InterPro" id="IPR044068">
    <property type="entry name" value="CB"/>
</dbReference>
<dbReference type="GO" id="GO:0015074">
    <property type="term" value="P:DNA integration"/>
    <property type="evidence" value="ECO:0007669"/>
    <property type="project" value="InterPro"/>
</dbReference>
<dbReference type="GO" id="GO:0003677">
    <property type="term" value="F:DNA binding"/>
    <property type="evidence" value="ECO:0007669"/>
    <property type="project" value="UniProtKB-UniRule"/>
</dbReference>
<protein>
    <recommendedName>
        <fullName evidence="3">Core-binding (CB) domain-containing protein</fullName>
    </recommendedName>
</protein>
<keyword evidence="5" id="KW-1185">Reference proteome</keyword>
<dbReference type="PROSITE" id="PS51900">
    <property type="entry name" value="CB"/>
    <property type="match status" value="1"/>
</dbReference>
<accession>A0A0P6XCU0</accession>
<name>A0A0P6XCU0_9CHLR</name>
<dbReference type="Pfam" id="PF02899">
    <property type="entry name" value="Phage_int_SAM_1"/>
    <property type="match status" value="1"/>
</dbReference>
<dbReference type="InterPro" id="IPR010998">
    <property type="entry name" value="Integrase_recombinase_N"/>
</dbReference>
<sequence>MSPQNTICIKDALEEFLLSRQAMRCSSKTLRTYQSILGRFTQWLEKEGVQTANQMTSRHVRRFMSQISGTQWL</sequence>
<dbReference type="EMBL" id="LGHJ01000009">
    <property type="protein sequence ID" value="KPL77575.1"/>
    <property type="molecule type" value="Genomic_DNA"/>
</dbReference>
<evidence type="ECO:0000259" key="3">
    <source>
        <dbReference type="PROSITE" id="PS51900"/>
    </source>
</evidence>
<dbReference type="Gene3D" id="1.10.150.130">
    <property type="match status" value="1"/>
</dbReference>
<dbReference type="RefSeq" id="WP_061913658.1">
    <property type="nucleotide sequence ID" value="NZ_DF967971.1"/>
</dbReference>
<reference evidence="4 5" key="1">
    <citation type="submission" date="2015-07" db="EMBL/GenBank/DDBJ databases">
        <title>Draft genome of Bellilinea caldifistulae DSM 17877.</title>
        <authorList>
            <person name="Hemp J."/>
            <person name="Ward L.M."/>
            <person name="Pace L.A."/>
            <person name="Fischer W.W."/>
        </authorList>
    </citation>
    <scope>NUCLEOTIDE SEQUENCE [LARGE SCALE GENOMIC DNA]</scope>
    <source>
        <strain evidence="4 5">GOMI-1</strain>
    </source>
</reference>
<keyword evidence="1 2" id="KW-0238">DNA-binding</keyword>
<dbReference type="Proteomes" id="UP000050514">
    <property type="component" value="Unassembled WGS sequence"/>
</dbReference>
<evidence type="ECO:0000313" key="5">
    <source>
        <dbReference type="Proteomes" id="UP000050514"/>
    </source>
</evidence>
<feature type="domain" description="Core-binding (CB)" evidence="3">
    <location>
        <begin position="7"/>
        <end position="73"/>
    </location>
</feature>
<gene>
    <name evidence="4" type="ORF">AC812_03300</name>
</gene>
<organism evidence="4 5">
    <name type="scientific">Bellilinea caldifistulae</name>
    <dbReference type="NCBI Taxonomy" id="360411"/>
    <lineage>
        <taxon>Bacteria</taxon>
        <taxon>Bacillati</taxon>
        <taxon>Chloroflexota</taxon>
        <taxon>Anaerolineae</taxon>
        <taxon>Anaerolineales</taxon>
        <taxon>Anaerolineaceae</taxon>
        <taxon>Bellilinea</taxon>
    </lineage>
</organism>